<dbReference type="InterPro" id="IPR025420">
    <property type="entry name" value="DUF4143"/>
</dbReference>
<accession>A0A4R5KJD6</accession>
<dbReference type="PANTHER" id="PTHR43566:SF1">
    <property type="entry name" value="AAA+ ATPASE DOMAIN-CONTAINING PROTEIN"/>
    <property type="match status" value="1"/>
</dbReference>
<dbReference type="RefSeq" id="WP_133232801.1">
    <property type="nucleotide sequence ID" value="NZ_SMRT01000013.1"/>
</dbReference>
<dbReference type="PANTHER" id="PTHR43566">
    <property type="entry name" value="CONSERVED PROTEIN"/>
    <property type="match status" value="1"/>
</dbReference>
<dbReference type="OrthoDB" id="9801684at2"/>
<keyword evidence="3" id="KW-0547">Nucleotide-binding</keyword>
<evidence type="ECO:0000313" key="3">
    <source>
        <dbReference type="EMBL" id="TDF94430.1"/>
    </source>
</evidence>
<proteinExistence type="predicted"/>
<dbReference type="GO" id="GO:0005524">
    <property type="term" value="F:ATP binding"/>
    <property type="evidence" value="ECO:0007669"/>
    <property type="project" value="UniProtKB-KW"/>
</dbReference>
<dbReference type="InterPro" id="IPR027417">
    <property type="entry name" value="P-loop_NTPase"/>
</dbReference>
<dbReference type="Gene3D" id="3.40.50.300">
    <property type="entry name" value="P-loop containing nucleotide triphosphate hydrolases"/>
    <property type="match status" value="1"/>
</dbReference>
<organism evidence="3 4">
    <name type="scientific">Paenibacillus piri</name>
    <dbReference type="NCBI Taxonomy" id="2547395"/>
    <lineage>
        <taxon>Bacteria</taxon>
        <taxon>Bacillati</taxon>
        <taxon>Bacillota</taxon>
        <taxon>Bacilli</taxon>
        <taxon>Bacillales</taxon>
        <taxon>Paenibacillaceae</taxon>
        <taxon>Paenibacillus</taxon>
    </lineage>
</organism>
<evidence type="ECO:0000259" key="1">
    <source>
        <dbReference type="Pfam" id="PF13173"/>
    </source>
</evidence>
<evidence type="ECO:0000259" key="2">
    <source>
        <dbReference type="Pfam" id="PF13635"/>
    </source>
</evidence>
<keyword evidence="4" id="KW-1185">Reference proteome</keyword>
<sequence>MNFIADEKILKVLRGYNDWWTTNAISSELTRPVKRLAYFEAKKVFEHPQIRREVILSGPRRVGKTTIMYQMIEDCLKKGIPSKNILYVSFDHPMLKLCDIGRIIDVFQNNLNPDDRALYFFFDEIQYAQDWDLWLKTLYDLNPSYHIMATGSASLLLAEKAKESGVGRWTTIRIPTLSFYEYIDLMGISKPGLSKDIFPTALGALGALEKSKLSRLMIELEPLQKHFHRYLLVGGFPEVALSDDIIYAQKIIREDVVDKVLKRDMVSLFPIRNVAELEQIFLYLCMISGNIVVQDTIAKEVRISRPTVSHYMDFLKQANLIYVSQPTEQTGKKALKARPKVYLADAAIRNAVLMIGEEVLTDSTEMGLIIETTIYKHVHSFNYLNATQIGYYRDSKTEKEIDIVITYGALRKIIIEVKYRENTSLSHKEAIVEWANDPKVASAIVITKNSSDFGITDHATSCPIIKIPAFAFLYLLGHAEYTRYLGNLQHN</sequence>
<comment type="caution">
    <text evidence="3">The sequence shown here is derived from an EMBL/GenBank/DDBJ whole genome shotgun (WGS) entry which is preliminary data.</text>
</comment>
<dbReference type="AlphaFoldDB" id="A0A4R5KJD6"/>
<name>A0A4R5KJD6_9BACL</name>
<keyword evidence="3" id="KW-0067">ATP-binding</keyword>
<feature type="domain" description="AAA" evidence="1">
    <location>
        <begin position="54"/>
        <end position="182"/>
    </location>
</feature>
<dbReference type="Proteomes" id="UP000295636">
    <property type="component" value="Unassembled WGS sequence"/>
</dbReference>
<gene>
    <name evidence="3" type="ORF">E1757_23755</name>
</gene>
<dbReference type="SUPFAM" id="SSF52540">
    <property type="entry name" value="P-loop containing nucleoside triphosphate hydrolases"/>
    <property type="match status" value="1"/>
</dbReference>
<reference evidence="3 4" key="1">
    <citation type="submission" date="2019-03" db="EMBL/GenBank/DDBJ databases">
        <title>This is whole genome sequence of Paenibacillus sp MS74 strain.</title>
        <authorList>
            <person name="Trinh H.N."/>
        </authorList>
    </citation>
    <scope>NUCLEOTIDE SEQUENCE [LARGE SCALE GENOMIC DNA]</scope>
    <source>
        <strain evidence="3 4">MS74</strain>
    </source>
</reference>
<dbReference type="EMBL" id="SMRT01000013">
    <property type="protein sequence ID" value="TDF94430.1"/>
    <property type="molecule type" value="Genomic_DNA"/>
</dbReference>
<dbReference type="Pfam" id="PF13635">
    <property type="entry name" value="DUF4143"/>
    <property type="match status" value="1"/>
</dbReference>
<dbReference type="Pfam" id="PF13173">
    <property type="entry name" value="AAA_14"/>
    <property type="match status" value="1"/>
</dbReference>
<feature type="domain" description="DUF4143" evidence="2">
    <location>
        <begin position="262"/>
        <end position="420"/>
    </location>
</feature>
<dbReference type="InterPro" id="IPR041682">
    <property type="entry name" value="AAA_14"/>
</dbReference>
<protein>
    <submittedName>
        <fullName evidence="3">ATP-binding protein</fullName>
    </submittedName>
</protein>
<evidence type="ECO:0000313" key="4">
    <source>
        <dbReference type="Proteomes" id="UP000295636"/>
    </source>
</evidence>